<evidence type="ECO:0000256" key="1">
    <source>
        <dbReference type="SAM" id="MobiDB-lite"/>
    </source>
</evidence>
<evidence type="ECO:0000313" key="3">
    <source>
        <dbReference type="Proteomes" id="UP000639772"/>
    </source>
</evidence>
<feature type="compositionally biased region" description="Basic and acidic residues" evidence="1">
    <location>
        <begin position="11"/>
        <end position="24"/>
    </location>
</feature>
<sequence>MLNSLSCLWNKKGEKNQEEGGEGERSCCLEADKAAGVKEKELRNKLAVEGKILELFEIIKEK</sequence>
<comment type="caution">
    <text evidence="2">The sequence shown here is derived from an EMBL/GenBank/DDBJ whole genome shotgun (WGS) entry which is preliminary data.</text>
</comment>
<dbReference type="AlphaFoldDB" id="A0A835UC89"/>
<evidence type="ECO:0000313" key="2">
    <source>
        <dbReference type="EMBL" id="KAG0455903.1"/>
    </source>
</evidence>
<feature type="region of interest" description="Disordered" evidence="1">
    <location>
        <begin position="1"/>
        <end position="24"/>
    </location>
</feature>
<proteinExistence type="predicted"/>
<dbReference type="EMBL" id="JADCNM010000013">
    <property type="protein sequence ID" value="KAG0455903.1"/>
    <property type="molecule type" value="Genomic_DNA"/>
</dbReference>
<protein>
    <submittedName>
        <fullName evidence="2">Uncharacterized protein</fullName>
    </submittedName>
</protein>
<dbReference type="Proteomes" id="UP000639772">
    <property type="component" value="Chromosome 13"/>
</dbReference>
<name>A0A835UC89_VANPL</name>
<organism evidence="2 3">
    <name type="scientific">Vanilla planifolia</name>
    <name type="common">Vanilla</name>
    <dbReference type="NCBI Taxonomy" id="51239"/>
    <lineage>
        <taxon>Eukaryota</taxon>
        <taxon>Viridiplantae</taxon>
        <taxon>Streptophyta</taxon>
        <taxon>Embryophyta</taxon>
        <taxon>Tracheophyta</taxon>
        <taxon>Spermatophyta</taxon>
        <taxon>Magnoliopsida</taxon>
        <taxon>Liliopsida</taxon>
        <taxon>Asparagales</taxon>
        <taxon>Orchidaceae</taxon>
        <taxon>Vanilloideae</taxon>
        <taxon>Vanilleae</taxon>
        <taxon>Vanilla</taxon>
    </lineage>
</organism>
<gene>
    <name evidence="2" type="ORF">HPP92_023691</name>
</gene>
<reference evidence="2 3" key="1">
    <citation type="journal article" date="2020" name="Nat. Food">
        <title>A phased Vanilla planifolia genome enables genetic improvement of flavour and production.</title>
        <authorList>
            <person name="Hasing T."/>
            <person name="Tang H."/>
            <person name="Brym M."/>
            <person name="Khazi F."/>
            <person name="Huang T."/>
            <person name="Chambers A.H."/>
        </authorList>
    </citation>
    <scope>NUCLEOTIDE SEQUENCE [LARGE SCALE GENOMIC DNA]</scope>
    <source>
        <tissue evidence="2">Leaf</tissue>
    </source>
</reference>
<accession>A0A835UC89</accession>